<dbReference type="PROSITE" id="PS51257">
    <property type="entry name" value="PROKAR_LIPOPROTEIN"/>
    <property type="match status" value="1"/>
</dbReference>
<organism evidence="5 6">
    <name type="scientific">Vibrio agarilyticus</name>
    <dbReference type="NCBI Taxonomy" id="2726741"/>
    <lineage>
        <taxon>Bacteria</taxon>
        <taxon>Pseudomonadati</taxon>
        <taxon>Pseudomonadota</taxon>
        <taxon>Gammaproteobacteria</taxon>
        <taxon>Vibrionales</taxon>
        <taxon>Vibrionaceae</taxon>
        <taxon>Vibrio</taxon>
    </lineage>
</organism>
<evidence type="ECO:0000259" key="4">
    <source>
        <dbReference type="Pfam" id="PF17992"/>
    </source>
</evidence>
<dbReference type="GO" id="GO:0004565">
    <property type="term" value="F:beta-galactosidase activity"/>
    <property type="evidence" value="ECO:0007669"/>
    <property type="project" value="InterPro"/>
</dbReference>
<keyword evidence="6" id="KW-1185">Reference proteome</keyword>
<gene>
    <name evidence="5" type="ORF">HGP28_15140</name>
</gene>
<comment type="caution">
    <text evidence="5">The sequence shown here is derived from an EMBL/GenBank/DDBJ whole genome shotgun (WGS) entry which is preliminary data.</text>
</comment>
<dbReference type="Pfam" id="PF17992">
    <property type="entry name" value="Agarase_CBM"/>
    <property type="match status" value="1"/>
</dbReference>
<feature type="domain" description="Agarase CBM-like" evidence="4">
    <location>
        <begin position="254"/>
        <end position="423"/>
    </location>
</feature>
<dbReference type="GO" id="GO:0009341">
    <property type="term" value="C:beta-galactosidase complex"/>
    <property type="evidence" value="ECO:0007669"/>
    <property type="project" value="InterPro"/>
</dbReference>
<dbReference type="RefSeq" id="WP_168837314.1">
    <property type="nucleotide sequence ID" value="NZ_JABAIK010000017.1"/>
</dbReference>
<dbReference type="Gene3D" id="2.60.120.430">
    <property type="entry name" value="Galactose-binding lectin"/>
    <property type="match status" value="2"/>
</dbReference>
<evidence type="ECO:0000256" key="1">
    <source>
        <dbReference type="ARBA" id="ARBA00022801"/>
    </source>
</evidence>
<name>A0A7X8TSY0_9VIBR</name>
<evidence type="ECO:0000313" key="6">
    <source>
        <dbReference type="Proteomes" id="UP000535589"/>
    </source>
</evidence>
<dbReference type="SUPFAM" id="SSF51445">
    <property type="entry name" value="(Trans)glycosidases"/>
    <property type="match status" value="1"/>
</dbReference>
<protein>
    <submittedName>
        <fullName evidence="5">Beta-agarase</fullName>
    </submittedName>
</protein>
<dbReference type="InterPro" id="IPR013529">
    <property type="entry name" value="Glyco_hydro_42_N"/>
</dbReference>
<reference evidence="5 6" key="1">
    <citation type="submission" date="2020-04" db="EMBL/GenBank/DDBJ databases">
        <title>Vibrio sp. SM6, a novel species isolated from seawater.</title>
        <authorList>
            <person name="Wang X."/>
        </authorList>
    </citation>
    <scope>NUCLEOTIDE SEQUENCE [LARGE SCALE GENOMIC DNA]</scope>
    <source>
        <strain evidence="5 6">SM6</strain>
    </source>
</reference>
<dbReference type="Gene3D" id="3.20.20.80">
    <property type="entry name" value="Glycosidases"/>
    <property type="match status" value="1"/>
</dbReference>
<keyword evidence="1" id="KW-0378">Hydrolase</keyword>
<dbReference type="AlphaFoldDB" id="A0A7X8TSY0"/>
<feature type="domain" description="Glycoside hydrolase family 42 N-terminal" evidence="3">
    <location>
        <begin position="725"/>
        <end position="841"/>
    </location>
</feature>
<sequence length="956" mass="106257">MEIKKTSLAMLVAVALTGLYGCNSTGSSSGTASSATEVEESAGAATPDFESQSFVDSLVTDHAKVQLVTDAGVTNGTAAVRVDFDAVSEANKFKYWPNVKIMPQGELWNWNNKGSFKLDITNPTDSPANIILKIVDNVGQMGAETNQLNYAVSLAAGETQTVEMLFNGGKRKLEGYWGGDNLNLRKLAEFQVFVQGPMDKQTIILDNLELIEATGDFISAEEKVVAAGPIPTLAVVTEFNDGDPTFVAAERSVSATTRVVDTENGKGLEVKLSASNDYPNVTFMPPQPWNWSEAGDFNIAFDIENPTDDPVQVFVRVDQAENSGWGGTADGVKDSISSYTTLLPNKKSTYYMPISQLKGHVVSGMRAEPPKMSYDAQAISYGWGETSLNTSNIHAIQLYLQNPTKDAKFIVDSIRLIPNIDADATRYNGIVDQYGQFKGDGWLEKIKSDDQLIEKGKQELANLGKAKPMADRCKFGGYANGPRLEATGFFRTEKVDGKWNLVDPEGCLFFMTGLDNVRMADTVTITGVDFTDPKARTGREVTSDLRHSMFEWLPEESDRLAEAYSYAGYVHSGAVKKGEVFSFYQANLMRKYNVDKQEAMKIWKDVTLDRMVDWGFTTLGNWIDPMFFGSERIAYEAHGWIQGDHKRISTGNDYWGPIHDPFDPEFKVSAREMAEGVAGRVNNQNDPWLLGVFVDNEISWGNPLNEANHYGLIINALAYDVKGSPAKRAFTDHLKGKYTTIAALNQAWGVNVASWADFEKSFDYRTTLKPGMKADYSDMLTMLSEKYFSTVRAEIKRVLPNHLYLGARFSDWGVTEEIARGAAKYVDVMSYNLYSNDLNGKKAHWRKLLPELDKPSVIGEFHFGATDTGLFHGGIVSVGSQKERGEMYKHYMQSMVDNPYMVGAHWFQYLDSPATGRAWDGENYNVGFITIGDEPYVELIKAAKEFNRDLYTNRFK</sequence>
<dbReference type="InterPro" id="IPR040669">
    <property type="entry name" value="Agarase_CBM"/>
</dbReference>
<evidence type="ECO:0000313" key="5">
    <source>
        <dbReference type="EMBL" id="NLS14220.1"/>
    </source>
</evidence>
<dbReference type="InterPro" id="IPR017853">
    <property type="entry name" value="GH"/>
</dbReference>
<evidence type="ECO:0000256" key="2">
    <source>
        <dbReference type="ARBA" id="ARBA00023295"/>
    </source>
</evidence>
<dbReference type="EMBL" id="JABAIK010000017">
    <property type="protein sequence ID" value="NLS14220.1"/>
    <property type="molecule type" value="Genomic_DNA"/>
</dbReference>
<accession>A0A7X8TSY0</accession>
<dbReference type="Pfam" id="PF02449">
    <property type="entry name" value="Glyco_hydro_42"/>
    <property type="match status" value="1"/>
</dbReference>
<dbReference type="GO" id="GO:0005975">
    <property type="term" value="P:carbohydrate metabolic process"/>
    <property type="evidence" value="ECO:0007669"/>
    <property type="project" value="InterPro"/>
</dbReference>
<keyword evidence="2" id="KW-0326">Glycosidase</keyword>
<dbReference type="Proteomes" id="UP000535589">
    <property type="component" value="Unassembled WGS sequence"/>
</dbReference>
<proteinExistence type="predicted"/>
<evidence type="ECO:0000259" key="3">
    <source>
        <dbReference type="Pfam" id="PF02449"/>
    </source>
</evidence>